<protein>
    <submittedName>
        <fullName evidence="1">Uncharacterized protein</fullName>
    </submittedName>
</protein>
<keyword evidence="2" id="KW-1185">Reference proteome</keyword>
<proteinExistence type="predicted"/>
<dbReference type="STRING" id="2711.A0A067D5I0"/>
<dbReference type="Proteomes" id="UP000027120">
    <property type="component" value="Unassembled WGS sequence"/>
</dbReference>
<evidence type="ECO:0000313" key="1">
    <source>
        <dbReference type="EMBL" id="KDO38209.1"/>
    </source>
</evidence>
<dbReference type="EMBL" id="KK788492">
    <property type="protein sequence ID" value="KDO38209.1"/>
    <property type="molecule type" value="Genomic_DNA"/>
</dbReference>
<reference evidence="1 2" key="1">
    <citation type="submission" date="2014-04" db="EMBL/GenBank/DDBJ databases">
        <authorList>
            <consortium name="International Citrus Genome Consortium"/>
            <person name="Gmitter F."/>
            <person name="Chen C."/>
            <person name="Farmerie W."/>
            <person name="Harkins T."/>
            <person name="Desany B."/>
            <person name="Mohiuddin M."/>
            <person name="Kodira C."/>
            <person name="Borodovsky M."/>
            <person name="Lomsadze A."/>
            <person name="Burns P."/>
            <person name="Jenkins J."/>
            <person name="Prochnik S."/>
            <person name="Shu S."/>
            <person name="Chapman J."/>
            <person name="Pitluck S."/>
            <person name="Schmutz J."/>
            <person name="Rokhsar D."/>
        </authorList>
    </citation>
    <scope>NUCLEOTIDE SEQUENCE</scope>
</reference>
<organism evidence="1 2">
    <name type="scientific">Citrus sinensis</name>
    <name type="common">Sweet orange</name>
    <name type="synonym">Citrus aurantium var. sinensis</name>
    <dbReference type="NCBI Taxonomy" id="2711"/>
    <lineage>
        <taxon>Eukaryota</taxon>
        <taxon>Viridiplantae</taxon>
        <taxon>Streptophyta</taxon>
        <taxon>Embryophyta</taxon>
        <taxon>Tracheophyta</taxon>
        <taxon>Spermatophyta</taxon>
        <taxon>Magnoliopsida</taxon>
        <taxon>eudicotyledons</taxon>
        <taxon>Gunneridae</taxon>
        <taxon>Pentapetalae</taxon>
        <taxon>rosids</taxon>
        <taxon>malvids</taxon>
        <taxon>Sapindales</taxon>
        <taxon>Rutaceae</taxon>
        <taxon>Aurantioideae</taxon>
        <taxon>Citrus</taxon>
    </lineage>
</organism>
<dbReference type="AlphaFoldDB" id="A0A067D5I0"/>
<evidence type="ECO:0000313" key="2">
    <source>
        <dbReference type="Proteomes" id="UP000027120"/>
    </source>
</evidence>
<name>A0A067D5I0_CITSI</name>
<gene>
    <name evidence="1" type="ORF">CISIN_1g042339mg</name>
</gene>
<sequence>MCGDAALPTNTPSIPCVLDPRGSAGICGDRLLASSSESAALSGWLLLSNHGIRSEVFDVGLQTNILPLEGHDIGQFLGLESMEKEEAQAYQPAI</sequence>
<accession>A0A067D5I0</accession>